<name>A0A5C9A8U0_9GAMM</name>
<evidence type="ECO:0000313" key="2">
    <source>
        <dbReference type="Proteomes" id="UP000321039"/>
    </source>
</evidence>
<sequence length="185" mass="20646">MILDSYQDDHRFFNTNFFAPTGDGQYQAYRGDLVITDGGLDDKGHPNPPEDTLRGSVILANDKIRMLIGSLDEVDLFPKLLARFQADFADDIVIMLFAVNARESARIQVGSVEATIIPLVQGVPWNEAIDALALEKSDFKGYAPADKLTIVFREFQSYNARGPLKSMDQLLMDTTQEKRMAWGAV</sequence>
<comment type="caution">
    <text evidence="1">The sequence shown here is derived from an EMBL/GenBank/DDBJ whole genome shotgun (WGS) entry which is preliminary data.</text>
</comment>
<protein>
    <submittedName>
        <fullName evidence="1">Uncharacterized protein</fullName>
    </submittedName>
</protein>
<evidence type="ECO:0000313" key="1">
    <source>
        <dbReference type="EMBL" id="TXS95641.1"/>
    </source>
</evidence>
<dbReference type="RefSeq" id="WP_148067552.1">
    <property type="nucleotide sequence ID" value="NZ_VRZA01000002.1"/>
</dbReference>
<gene>
    <name evidence="1" type="ORF">FV139_07140</name>
</gene>
<dbReference type="EMBL" id="VRZA01000002">
    <property type="protein sequence ID" value="TXS95641.1"/>
    <property type="molecule type" value="Genomic_DNA"/>
</dbReference>
<dbReference type="AlphaFoldDB" id="A0A5C9A8U0"/>
<reference evidence="1 2" key="1">
    <citation type="submission" date="2019-08" db="EMBL/GenBank/DDBJ databases">
        <title>Parahaliea maris sp. nov., isolated from the surface seawater.</title>
        <authorList>
            <person name="Liu Y."/>
        </authorList>
    </citation>
    <scope>NUCLEOTIDE SEQUENCE [LARGE SCALE GENOMIC DNA]</scope>
    <source>
        <strain evidence="1 2">HSLHS9</strain>
    </source>
</reference>
<proteinExistence type="predicted"/>
<accession>A0A5C9A8U0</accession>
<organism evidence="1 2">
    <name type="scientific">Parahaliea maris</name>
    <dbReference type="NCBI Taxonomy" id="2716870"/>
    <lineage>
        <taxon>Bacteria</taxon>
        <taxon>Pseudomonadati</taxon>
        <taxon>Pseudomonadota</taxon>
        <taxon>Gammaproteobacteria</taxon>
        <taxon>Cellvibrionales</taxon>
        <taxon>Halieaceae</taxon>
        <taxon>Parahaliea</taxon>
    </lineage>
</organism>
<keyword evidence="2" id="KW-1185">Reference proteome</keyword>
<dbReference type="Proteomes" id="UP000321039">
    <property type="component" value="Unassembled WGS sequence"/>
</dbReference>